<keyword evidence="2" id="KW-1185">Reference proteome</keyword>
<evidence type="ECO:0000313" key="1">
    <source>
        <dbReference type="EMBL" id="ABD40452.1"/>
    </source>
</evidence>
<dbReference type="Proteomes" id="UP000001941">
    <property type="component" value="Chromosome"/>
</dbReference>
<evidence type="ECO:0000313" key="2">
    <source>
        <dbReference type="Proteomes" id="UP000001941"/>
    </source>
</evidence>
<gene>
    <name evidence="1" type="ordered locus">Mhun_0699</name>
</gene>
<dbReference type="AlphaFoldDB" id="Q2FMM7"/>
<name>Q2FMM7_METHJ</name>
<accession>Q2FMM7</accession>
<dbReference type="KEGG" id="mhu:Mhun_0699"/>
<dbReference type="EMBL" id="CP000254">
    <property type="protein sequence ID" value="ABD40452.1"/>
    <property type="molecule type" value="Genomic_DNA"/>
</dbReference>
<sequence>MLLPAGWNIDNFQCLGISVTNPQDPTYGIMFLSQVHQYPNLLPLGTTPEQYVENYFSQDLALGGKFADSVQILGYPDADVSGISVFGGIHVKPMEVSLRINGVPVIAYLTVGTYDIYVGTVVAYLWGIYGPAATFAEDGPFLKQVYDSIRYDEDYMAESRRLMKWGD</sequence>
<dbReference type="GeneID" id="3922466"/>
<dbReference type="RefSeq" id="WP_011447735.1">
    <property type="nucleotide sequence ID" value="NC_007796.1"/>
</dbReference>
<dbReference type="STRING" id="323259.Mhun_0699"/>
<dbReference type="HOGENOM" id="CLU_1590898_0_0_2"/>
<reference evidence="2" key="1">
    <citation type="journal article" date="2016" name="Stand. Genomic Sci.">
        <title>Complete genome sequence of Methanospirillum hungatei type strain JF1.</title>
        <authorList>
            <person name="Gunsalus R.P."/>
            <person name="Cook L.E."/>
            <person name="Crable B."/>
            <person name="Rohlin L."/>
            <person name="McDonald E."/>
            <person name="Mouttaki H."/>
            <person name="Sieber J.R."/>
            <person name="Poweleit N."/>
            <person name="Zhou H."/>
            <person name="Lapidus A.L."/>
            <person name="Daligault H.E."/>
            <person name="Land M."/>
            <person name="Gilna P."/>
            <person name="Ivanova N."/>
            <person name="Kyrpides N."/>
            <person name="Culley D.E."/>
            <person name="McInerney M.J."/>
        </authorList>
    </citation>
    <scope>NUCLEOTIDE SEQUENCE [LARGE SCALE GENOMIC DNA]</scope>
    <source>
        <strain evidence="2">ATCC 27890 / DSM 864 / NBRC 100397 / JF-1</strain>
    </source>
</reference>
<protein>
    <submittedName>
        <fullName evidence="1">Uncharacterized protein</fullName>
    </submittedName>
</protein>
<dbReference type="InParanoid" id="Q2FMM7"/>
<proteinExistence type="predicted"/>
<organism evidence="1 2">
    <name type="scientific">Methanospirillum hungatei JF-1 (strain ATCC 27890 / DSM 864 / NBRC 100397 / JF-1)</name>
    <dbReference type="NCBI Taxonomy" id="323259"/>
    <lineage>
        <taxon>Archaea</taxon>
        <taxon>Methanobacteriati</taxon>
        <taxon>Methanobacteriota</taxon>
        <taxon>Stenosarchaea group</taxon>
        <taxon>Methanomicrobia</taxon>
        <taxon>Methanomicrobiales</taxon>
        <taxon>Methanospirillaceae</taxon>
        <taxon>Methanospirillum</taxon>
    </lineage>
</organism>
<dbReference type="EnsemblBacteria" id="ABD40452">
    <property type="protein sequence ID" value="ABD40452"/>
    <property type="gene ID" value="Mhun_0699"/>
</dbReference>